<feature type="region of interest" description="Disordered" evidence="5">
    <location>
        <begin position="511"/>
        <end position="565"/>
    </location>
</feature>
<proteinExistence type="predicted"/>
<evidence type="ECO:0000256" key="3">
    <source>
        <dbReference type="ARBA" id="ARBA00023163"/>
    </source>
</evidence>
<dbReference type="InterPro" id="IPR009057">
    <property type="entry name" value="Homeodomain-like_sf"/>
</dbReference>
<evidence type="ECO:0000313" key="7">
    <source>
        <dbReference type="EMBL" id="GAQ82542.1"/>
    </source>
</evidence>
<dbReference type="SUPFAM" id="SSF101936">
    <property type="entry name" value="DNA-binding pseudobarrel domain"/>
    <property type="match status" value="1"/>
</dbReference>
<feature type="region of interest" description="Disordered" evidence="5">
    <location>
        <begin position="657"/>
        <end position="723"/>
    </location>
</feature>
<organism evidence="7 8">
    <name type="scientific">Klebsormidium nitens</name>
    <name type="common">Green alga</name>
    <name type="synonym">Ulothrix nitens</name>
    <dbReference type="NCBI Taxonomy" id="105231"/>
    <lineage>
        <taxon>Eukaryota</taxon>
        <taxon>Viridiplantae</taxon>
        <taxon>Streptophyta</taxon>
        <taxon>Klebsormidiophyceae</taxon>
        <taxon>Klebsormidiales</taxon>
        <taxon>Klebsormidiaceae</taxon>
        <taxon>Klebsormidium</taxon>
    </lineage>
</organism>
<dbReference type="SMART" id="SM01019">
    <property type="entry name" value="B3"/>
    <property type="match status" value="1"/>
</dbReference>
<feature type="region of interest" description="Disordered" evidence="5">
    <location>
        <begin position="231"/>
        <end position="271"/>
    </location>
</feature>
<keyword evidence="4" id="KW-0539">Nucleus</keyword>
<dbReference type="OrthoDB" id="757982at2759"/>
<dbReference type="GO" id="GO:0003677">
    <property type="term" value="F:DNA binding"/>
    <property type="evidence" value="ECO:0007669"/>
    <property type="project" value="UniProtKB-KW"/>
</dbReference>
<evidence type="ECO:0000256" key="4">
    <source>
        <dbReference type="ARBA" id="ARBA00023242"/>
    </source>
</evidence>
<feature type="compositionally biased region" description="Polar residues" evidence="5">
    <location>
        <begin position="232"/>
        <end position="249"/>
    </location>
</feature>
<reference evidence="7 8" key="1">
    <citation type="journal article" date="2014" name="Nat. Commun.">
        <title>Klebsormidium flaccidum genome reveals primary factors for plant terrestrial adaptation.</title>
        <authorList>
            <person name="Hori K."/>
            <person name="Maruyama F."/>
            <person name="Fujisawa T."/>
            <person name="Togashi T."/>
            <person name="Yamamoto N."/>
            <person name="Seo M."/>
            <person name="Sato S."/>
            <person name="Yamada T."/>
            <person name="Mori H."/>
            <person name="Tajima N."/>
            <person name="Moriyama T."/>
            <person name="Ikeuchi M."/>
            <person name="Watanabe M."/>
            <person name="Wada H."/>
            <person name="Kobayashi K."/>
            <person name="Saito M."/>
            <person name="Masuda T."/>
            <person name="Sasaki-Sekimoto Y."/>
            <person name="Mashiguchi K."/>
            <person name="Awai K."/>
            <person name="Shimojima M."/>
            <person name="Masuda S."/>
            <person name="Iwai M."/>
            <person name="Nobusawa T."/>
            <person name="Narise T."/>
            <person name="Kondo S."/>
            <person name="Saito H."/>
            <person name="Sato R."/>
            <person name="Murakawa M."/>
            <person name="Ihara Y."/>
            <person name="Oshima-Yamada Y."/>
            <person name="Ohtaka K."/>
            <person name="Satoh M."/>
            <person name="Sonobe K."/>
            <person name="Ishii M."/>
            <person name="Ohtani R."/>
            <person name="Kanamori-Sato M."/>
            <person name="Honoki R."/>
            <person name="Miyazaki D."/>
            <person name="Mochizuki H."/>
            <person name="Umetsu J."/>
            <person name="Higashi K."/>
            <person name="Shibata D."/>
            <person name="Kamiya Y."/>
            <person name="Sato N."/>
            <person name="Nakamura Y."/>
            <person name="Tabata S."/>
            <person name="Ida S."/>
            <person name="Kurokawa K."/>
            <person name="Ohta H."/>
        </authorList>
    </citation>
    <scope>NUCLEOTIDE SEQUENCE [LARGE SCALE GENOMIC DNA]</scope>
    <source>
        <strain evidence="7 8">NIES-2285</strain>
    </source>
</reference>
<evidence type="ECO:0000256" key="2">
    <source>
        <dbReference type="ARBA" id="ARBA00023125"/>
    </source>
</evidence>
<protein>
    <recommendedName>
        <fullName evidence="6">TF-B3 domain-containing protein</fullName>
    </recommendedName>
</protein>
<keyword evidence="8" id="KW-1185">Reference proteome</keyword>
<feature type="compositionally biased region" description="Low complexity" evidence="5">
    <location>
        <begin position="445"/>
        <end position="456"/>
    </location>
</feature>
<sequence length="890" mass="94873">MQQNAAESCSLKQLEYRVLRDPCKLESMTSEGTVQAPAPNPSNIPWENVLAELEGGGEGEAFKGLDRLASLDFVSDLLSSEGFENFKPPGHEERKLTRLASLELLTELFDWDGGLAEGQAAPLEGASGVSNDWTDEGLLAALGDTGEGAAHVIEGESTGGSGEGGKRSLESGWASEIGGQDGSPDFAPPSADQQLQWEAKMGKAPNAGSQAQAWKRSDAAYYALSARPPFQSAVSRRSSGTRQTASSGSRKIGRPMLPSTPPPLDMQDPLAGPRMRFTPQQQKALYDFGESIKWATPGLENDPRAQQMCELIGMGMRQLKKWISNHRPKEHKPPVSHPPWSIPAGLITDGSHPPLSRAALASLAAAQAAVMGQPFVGPFVPPPTVQGPFHPPAPGQWPQGIPPAAFVPPFGAGMQLPFGGVIGTVVDVPYQVNGPLSFGGGSGSSIGSQGSQNEGGLASEASMRGDTGLAVDNVKKVLRRKLKDFEPEKVRKLFDLCMEYRQKRSLLKAGGTLLEGLDPPTKRQRTEAPSPLPPVLAPPTPSSAPILSPNRRTFPSESGDDSELTECEKPLTDFNPLILEPVQILNPSEGKQTPLENGAPSQAVWDGSGGRTLSTLPSFPSIDLSHWGIEAGITSVNADQPAGTAGESQQLTSAMAGFANQSSQERQTPSHQVGAHSPQSIPELVNSFPNPSRNASGDFRPSFGGERRHSAGRMERTESQERKVTAELPGCTYLFEKALTISDTNPLGRIVMPKVQAEGHLPRMAGKESCTLTVTDADGKTWQLRYSVWLNNRSRMYVLEHAGDFLQSRGLAPGDLLAFYRADDRRLIILDKKQNDSPPAQPGSDGGAAASGSGARRLPSGHSGAFSAAEITDSQKVEVDPLLLHELKSF</sequence>
<dbReference type="InterPro" id="IPR015300">
    <property type="entry name" value="DNA-bd_pseudobarrel_sf"/>
</dbReference>
<dbReference type="InterPro" id="IPR044800">
    <property type="entry name" value="LEC2-like"/>
</dbReference>
<keyword evidence="1" id="KW-0805">Transcription regulation</keyword>
<evidence type="ECO:0000259" key="6">
    <source>
        <dbReference type="PROSITE" id="PS50863"/>
    </source>
</evidence>
<feature type="compositionally biased region" description="Polar residues" evidence="5">
    <location>
        <begin position="657"/>
        <end position="671"/>
    </location>
</feature>
<name>A0A1Y1HXQ3_KLENI</name>
<dbReference type="Gene3D" id="2.40.330.10">
    <property type="entry name" value="DNA-binding pseudobarrel domain"/>
    <property type="match status" value="1"/>
</dbReference>
<dbReference type="Proteomes" id="UP000054558">
    <property type="component" value="Unassembled WGS sequence"/>
</dbReference>
<dbReference type="PANTHER" id="PTHR31140">
    <property type="entry name" value="B3 DOMAIN-CONTAINING TRANSCRIPTION FACTOR ABI3"/>
    <property type="match status" value="1"/>
</dbReference>
<feature type="compositionally biased region" description="Basic and acidic residues" evidence="5">
    <location>
        <begin position="705"/>
        <end position="723"/>
    </location>
</feature>
<dbReference type="InterPro" id="IPR003340">
    <property type="entry name" value="B3_DNA-bd"/>
</dbReference>
<feature type="region of interest" description="Disordered" evidence="5">
    <location>
        <begin position="441"/>
        <end position="464"/>
    </location>
</feature>
<evidence type="ECO:0000256" key="5">
    <source>
        <dbReference type="SAM" id="MobiDB-lite"/>
    </source>
</evidence>
<accession>A0A1Y1HXQ3</accession>
<keyword evidence="2" id="KW-0238">DNA-binding</keyword>
<dbReference type="AlphaFoldDB" id="A0A1Y1HXQ3"/>
<feature type="region of interest" description="Disordered" evidence="5">
    <location>
        <begin position="153"/>
        <end position="193"/>
    </location>
</feature>
<feature type="region of interest" description="Disordered" evidence="5">
    <location>
        <begin position="832"/>
        <end position="870"/>
    </location>
</feature>
<dbReference type="Gene3D" id="1.10.10.60">
    <property type="entry name" value="Homeodomain-like"/>
    <property type="match status" value="1"/>
</dbReference>
<evidence type="ECO:0000313" key="8">
    <source>
        <dbReference type="Proteomes" id="UP000054558"/>
    </source>
</evidence>
<dbReference type="EMBL" id="DF237064">
    <property type="protein sequence ID" value="GAQ82542.1"/>
    <property type="molecule type" value="Genomic_DNA"/>
</dbReference>
<dbReference type="SUPFAM" id="SSF46689">
    <property type="entry name" value="Homeodomain-like"/>
    <property type="match status" value="1"/>
</dbReference>
<dbReference type="Pfam" id="PF02362">
    <property type="entry name" value="B3"/>
    <property type="match status" value="1"/>
</dbReference>
<dbReference type="PROSITE" id="PS50863">
    <property type="entry name" value="B3"/>
    <property type="match status" value="1"/>
</dbReference>
<evidence type="ECO:0000256" key="1">
    <source>
        <dbReference type="ARBA" id="ARBA00023015"/>
    </source>
</evidence>
<feature type="compositionally biased region" description="Low complexity" evidence="5">
    <location>
        <begin position="847"/>
        <end position="861"/>
    </location>
</feature>
<feature type="domain" description="TF-B3" evidence="6">
    <location>
        <begin position="735"/>
        <end position="835"/>
    </location>
</feature>
<keyword evidence="3" id="KW-0804">Transcription</keyword>
<dbReference type="GO" id="GO:0003700">
    <property type="term" value="F:DNA-binding transcription factor activity"/>
    <property type="evidence" value="ECO:0007669"/>
    <property type="project" value="InterPro"/>
</dbReference>
<dbReference type="PANTHER" id="PTHR31140:SF139">
    <property type="entry name" value="B3 DOMAIN-CONTAINING PROTEIN OS02G0455900-RELATED"/>
    <property type="match status" value="1"/>
</dbReference>
<gene>
    <name evidence="7" type="ORF">KFL_001150030</name>
</gene>
<feature type="compositionally biased region" description="Pro residues" evidence="5">
    <location>
        <begin position="530"/>
        <end position="542"/>
    </location>
</feature>
<dbReference type="CDD" id="cd10017">
    <property type="entry name" value="B3_DNA"/>
    <property type="match status" value="1"/>
</dbReference>